<dbReference type="EMBL" id="JBDJPC010000005">
    <property type="protein sequence ID" value="KAL1501265.1"/>
    <property type="molecule type" value="Genomic_DNA"/>
</dbReference>
<proteinExistence type="predicted"/>
<dbReference type="PANTHER" id="PTHR10174:SF213">
    <property type="entry name" value="CRAL-TRIO DOMAIN-CONTAINING PROTEIN"/>
    <property type="match status" value="1"/>
</dbReference>
<dbReference type="PANTHER" id="PTHR10174">
    <property type="entry name" value="ALPHA-TOCOPHEROL TRANSFER PROTEIN-RELATED"/>
    <property type="match status" value="1"/>
</dbReference>
<reference evidence="2 3" key="1">
    <citation type="submission" date="2024-05" db="EMBL/GenBank/DDBJ databases">
        <title>Genetic variation in Jamaican populations of the coffee berry borer (Hypothenemus hampei).</title>
        <authorList>
            <person name="Errbii M."/>
            <person name="Myrie A."/>
        </authorList>
    </citation>
    <scope>NUCLEOTIDE SEQUENCE [LARGE SCALE GENOMIC DNA]</scope>
    <source>
        <strain evidence="2">JA-Hopewell-2020-01-JO</strain>
        <tissue evidence="2">Whole body</tissue>
    </source>
</reference>
<dbReference type="AlphaFoldDB" id="A0ABD1ER63"/>
<name>A0ABD1ER63_HYPHA</name>
<dbReference type="SUPFAM" id="SSF52087">
    <property type="entry name" value="CRAL/TRIO domain"/>
    <property type="match status" value="1"/>
</dbReference>
<dbReference type="Gene3D" id="3.40.525.10">
    <property type="entry name" value="CRAL-TRIO lipid binding domain"/>
    <property type="match status" value="1"/>
</dbReference>
<dbReference type="InterPro" id="IPR036865">
    <property type="entry name" value="CRAL-TRIO_dom_sf"/>
</dbReference>
<protein>
    <recommendedName>
        <fullName evidence="1">CRAL-TRIO domain-containing protein</fullName>
    </recommendedName>
</protein>
<sequence length="299" mass="34529">MANNMLDVNTLYEQDQKLKKNEVEMLLEWCKQQRHFPKIMELQAALALHACFYSIEQAKSCLEHFFTIRGLCPELLGHANPETNAAFREALNVSFIGILPEKTKEGYVVVLTKLMNTNTEVYNPQIDFKITDMHILRHIHVEGPGNGFVLIIDMKGGVFGHMTKLNLSETKKNMVYLQSALPIRLMYVHFINVVPFMDKLLAVLKPFINKEMFSKLMVHTNNNNLYKYVPLECMPEDYGGKAPSIDILFEKSKQTIYDNKWFYDYHDTMVADESKRIGPRKNVDSLFGFDGTFKKLSVD</sequence>
<keyword evidence="3" id="KW-1185">Reference proteome</keyword>
<feature type="domain" description="CRAL-TRIO" evidence="1">
    <location>
        <begin position="83"/>
        <end position="246"/>
    </location>
</feature>
<dbReference type="Proteomes" id="UP001566132">
    <property type="component" value="Unassembled WGS sequence"/>
</dbReference>
<organism evidence="2 3">
    <name type="scientific">Hypothenemus hampei</name>
    <name type="common">Coffee berry borer</name>
    <dbReference type="NCBI Taxonomy" id="57062"/>
    <lineage>
        <taxon>Eukaryota</taxon>
        <taxon>Metazoa</taxon>
        <taxon>Ecdysozoa</taxon>
        <taxon>Arthropoda</taxon>
        <taxon>Hexapoda</taxon>
        <taxon>Insecta</taxon>
        <taxon>Pterygota</taxon>
        <taxon>Neoptera</taxon>
        <taxon>Endopterygota</taxon>
        <taxon>Coleoptera</taxon>
        <taxon>Polyphaga</taxon>
        <taxon>Cucujiformia</taxon>
        <taxon>Curculionidae</taxon>
        <taxon>Scolytinae</taxon>
        <taxon>Hypothenemus</taxon>
    </lineage>
</organism>
<gene>
    <name evidence="2" type="ORF">ABEB36_006620</name>
</gene>
<evidence type="ECO:0000313" key="2">
    <source>
        <dbReference type="EMBL" id="KAL1501265.1"/>
    </source>
</evidence>
<comment type="caution">
    <text evidence="2">The sequence shown here is derived from an EMBL/GenBank/DDBJ whole genome shotgun (WGS) entry which is preliminary data.</text>
</comment>
<dbReference type="SMART" id="SM00516">
    <property type="entry name" value="SEC14"/>
    <property type="match status" value="1"/>
</dbReference>
<evidence type="ECO:0000259" key="1">
    <source>
        <dbReference type="PROSITE" id="PS50191"/>
    </source>
</evidence>
<dbReference type="InterPro" id="IPR001251">
    <property type="entry name" value="CRAL-TRIO_dom"/>
</dbReference>
<dbReference type="Pfam" id="PF00650">
    <property type="entry name" value="CRAL_TRIO"/>
    <property type="match status" value="1"/>
</dbReference>
<dbReference type="PRINTS" id="PR00180">
    <property type="entry name" value="CRETINALDHBP"/>
</dbReference>
<dbReference type="PROSITE" id="PS50191">
    <property type="entry name" value="CRAL_TRIO"/>
    <property type="match status" value="1"/>
</dbReference>
<dbReference type="CDD" id="cd00170">
    <property type="entry name" value="SEC14"/>
    <property type="match status" value="1"/>
</dbReference>
<evidence type="ECO:0000313" key="3">
    <source>
        <dbReference type="Proteomes" id="UP001566132"/>
    </source>
</evidence>
<accession>A0ABD1ER63</accession>